<dbReference type="SUPFAM" id="SSF57701">
    <property type="entry name" value="Zn2/Cys6 DNA-binding domain"/>
    <property type="match status" value="1"/>
</dbReference>
<evidence type="ECO:0000259" key="4">
    <source>
        <dbReference type="PROSITE" id="PS50048"/>
    </source>
</evidence>
<dbReference type="Gene3D" id="4.10.240.10">
    <property type="entry name" value="Zn(2)-C6 fungal-type DNA-binding domain"/>
    <property type="match status" value="1"/>
</dbReference>
<feature type="region of interest" description="Disordered" evidence="3">
    <location>
        <begin position="1"/>
        <end position="38"/>
    </location>
</feature>
<dbReference type="PANTHER" id="PTHR37534">
    <property type="entry name" value="TRANSCRIPTIONAL ACTIVATOR PROTEIN UGA3"/>
    <property type="match status" value="1"/>
</dbReference>
<dbReference type="CDD" id="cd00067">
    <property type="entry name" value="GAL4"/>
    <property type="match status" value="1"/>
</dbReference>
<feature type="region of interest" description="Disordered" evidence="3">
    <location>
        <begin position="564"/>
        <end position="635"/>
    </location>
</feature>
<dbReference type="SMART" id="SM00066">
    <property type="entry name" value="GAL4"/>
    <property type="match status" value="1"/>
</dbReference>
<accession>A0AAN7TN37</accession>
<dbReference type="Proteomes" id="UP001310890">
    <property type="component" value="Unassembled WGS sequence"/>
</dbReference>
<feature type="region of interest" description="Disordered" evidence="3">
    <location>
        <begin position="94"/>
        <end position="157"/>
    </location>
</feature>
<dbReference type="InterPro" id="IPR021858">
    <property type="entry name" value="Fun_TF"/>
</dbReference>
<comment type="subcellular location">
    <subcellularLocation>
        <location evidence="1">Nucleus</location>
    </subcellularLocation>
</comment>
<dbReference type="InterPro" id="IPR036864">
    <property type="entry name" value="Zn2-C6_fun-type_DNA-bd_sf"/>
</dbReference>
<dbReference type="PANTHER" id="PTHR37534:SF17">
    <property type="entry name" value="ZN(2)-C6 FUNGAL-TYPE DOMAIN-CONTAINING PROTEIN"/>
    <property type="match status" value="1"/>
</dbReference>
<dbReference type="InterPro" id="IPR001138">
    <property type="entry name" value="Zn2Cys6_DnaBD"/>
</dbReference>
<feature type="domain" description="Zn(2)-C6 fungal-type" evidence="4">
    <location>
        <begin position="41"/>
        <end position="70"/>
    </location>
</feature>
<dbReference type="GO" id="GO:0000976">
    <property type="term" value="F:transcription cis-regulatory region binding"/>
    <property type="evidence" value="ECO:0007669"/>
    <property type="project" value="TreeGrafter"/>
</dbReference>
<dbReference type="Pfam" id="PF00172">
    <property type="entry name" value="Zn_clus"/>
    <property type="match status" value="1"/>
</dbReference>
<name>A0AAN7TN37_9PEZI</name>
<dbReference type="Pfam" id="PF11951">
    <property type="entry name" value="Fungal_trans_2"/>
    <property type="match status" value="1"/>
</dbReference>
<dbReference type="GO" id="GO:0008270">
    <property type="term" value="F:zinc ion binding"/>
    <property type="evidence" value="ECO:0007669"/>
    <property type="project" value="InterPro"/>
</dbReference>
<evidence type="ECO:0000313" key="6">
    <source>
        <dbReference type="Proteomes" id="UP001310890"/>
    </source>
</evidence>
<protein>
    <recommendedName>
        <fullName evidence="4">Zn(2)-C6 fungal-type domain-containing protein</fullName>
    </recommendedName>
</protein>
<feature type="compositionally biased region" description="Acidic residues" evidence="3">
    <location>
        <begin position="623"/>
        <end position="635"/>
    </location>
</feature>
<comment type="caution">
    <text evidence="5">The sequence shown here is derived from an EMBL/GenBank/DDBJ whole genome shotgun (WGS) entry which is preliminary data.</text>
</comment>
<keyword evidence="2" id="KW-0539">Nucleus</keyword>
<proteinExistence type="predicted"/>
<evidence type="ECO:0000256" key="3">
    <source>
        <dbReference type="SAM" id="MobiDB-lite"/>
    </source>
</evidence>
<dbReference type="EMBL" id="JAVRRL010000008">
    <property type="protein sequence ID" value="KAK5116404.1"/>
    <property type="molecule type" value="Genomic_DNA"/>
</dbReference>
<sequence>MTSVILPMDPPPVDSVANNASAGPPPRKRRRRTAGGGAQDDCFACRKRAVKCDRKRPYCTQCIDLGKECSGYKTTLTWGVGVASRGKLRGLTCPVANKNPDGSNISPTEAKETRRRKSSLSFVKKEEGVANGSHGLTMAGMASTPEHGEVTGGPTRPMPIPQPRLGWQVPGFQEHMEARQQDQGQHASLNLPPLHQLQTGFNSHYSQMSIPGSAMSLGSYAETEYHSPMEYPQTPGSMHFSDGMSNQYSEQPMASGSMVSFPVTQASSMTYSEAMDVGGYPDFDSAGTMNPMEAQLDTMLFGTDPQFASPDQVDEKTESDSTLAIFDPRFANPFYNLAPRLQSLMEYYDRFVCPFLVAFDGPQNPYRRHVLQLAVHNEGLQNAIAALATNNMRMRKKRPQQIGFIEELNDGIEIRGAESTEVTAEESLYKQISIDQLNMQLSDSRAAQDDSVLATLLILCLFHVCDSGFSKFKTQLAGVQKLLSLRNPNVQSDFTGWVEMFFTWFDVMTSTVNDREMQIKGDSLDMLDFSANLGALEQFSGCDGRLFKIIARLGRLNLLAQGRPVRRNGRSDGATRPPALHRPTSRYGRKKRPTAKAMANRSLSPSDYENMDGNGWGTPILSSDEDADGSADEEVTEDDRKEFWAEWKEVRTRLQVWQMDPTAIPTSSPNVPTDPAQLEANHRDLIHINESFRFSALLYIERLANPLLPSSHPQFQILVSEALTHISSLSVTSCVNKFLLWPLFITGTECVDPTHRDVVRSRCIEIQRESGFFNNISGLEVLERVWEEVGQNVAGMEGEEVRARRRDSEAVSYMGWGRVGGGVGVASAYRGTGMRPRYGGQAFRWRKAMDRVDGEYIVI</sequence>
<evidence type="ECO:0000256" key="2">
    <source>
        <dbReference type="ARBA" id="ARBA00023242"/>
    </source>
</evidence>
<dbReference type="PROSITE" id="PS50048">
    <property type="entry name" value="ZN2_CY6_FUNGAL_2"/>
    <property type="match status" value="1"/>
</dbReference>
<feature type="compositionally biased region" description="Basic residues" evidence="3">
    <location>
        <begin position="583"/>
        <end position="594"/>
    </location>
</feature>
<reference evidence="5" key="1">
    <citation type="submission" date="2023-08" db="EMBL/GenBank/DDBJ databases">
        <title>Black Yeasts Isolated from many extreme environments.</title>
        <authorList>
            <person name="Coleine C."/>
            <person name="Stajich J.E."/>
            <person name="Selbmann L."/>
        </authorList>
    </citation>
    <scope>NUCLEOTIDE SEQUENCE</scope>
    <source>
        <strain evidence="5">CCFEE 5401</strain>
    </source>
</reference>
<gene>
    <name evidence="5" type="ORF">LTR62_007951</name>
</gene>
<dbReference type="GO" id="GO:0045944">
    <property type="term" value="P:positive regulation of transcription by RNA polymerase II"/>
    <property type="evidence" value="ECO:0007669"/>
    <property type="project" value="TreeGrafter"/>
</dbReference>
<dbReference type="GO" id="GO:0005634">
    <property type="term" value="C:nucleus"/>
    <property type="evidence" value="ECO:0007669"/>
    <property type="project" value="UniProtKB-SubCell"/>
</dbReference>
<dbReference type="AlphaFoldDB" id="A0AAN7TN37"/>
<evidence type="ECO:0000256" key="1">
    <source>
        <dbReference type="ARBA" id="ARBA00004123"/>
    </source>
</evidence>
<evidence type="ECO:0000313" key="5">
    <source>
        <dbReference type="EMBL" id="KAK5116404.1"/>
    </source>
</evidence>
<organism evidence="5 6">
    <name type="scientific">Meristemomyces frigidus</name>
    <dbReference type="NCBI Taxonomy" id="1508187"/>
    <lineage>
        <taxon>Eukaryota</taxon>
        <taxon>Fungi</taxon>
        <taxon>Dikarya</taxon>
        <taxon>Ascomycota</taxon>
        <taxon>Pezizomycotina</taxon>
        <taxon>Dothideomycetes</taxon>
        <taxon>Dothideomycetidae</taxon>
        <taxon>Mycosphaerellales</taxon>
        <taxon>Teratosphaeriaceae</taxon>
        <taxon>Meristemomyces</taxon>
    </lineage>
</organism>
<dbReference type="GO" id="GO:0000981">
    <property type="term" value="F:DNA-binding transcription factor activity, RNA polymerase II-specific"/>
    <property type="evidence" value="ECO:0007669"/>
    <property type="project" value="InterPro"/>
</dbReference>